<organism evidence="2 3">
    <name type="scientific">Engystomops pustulosus</name>
    <name type="common">Tungara frog</name>
    <name type="synonym">Physalaemus pustulosus</name>
    <dbReference type="NCBI Taxonomy" id="76066"/>
    <lineage>
        <taxon>Eukaryota</taxon>
        <taxon>Metazoa</taxon>
        <taxon>Chordata</taxon>
        <taxon>Craniata</taxon>
        <taxon>Vertebrata</taxon>
        <taxon>Euteleostomi</taxon>
        <taxon>Amphibia</taxon>
        <taxon>Batrachia</taxon>
        <taxon>Anura</taxon>
        <taxon>Neobatrachia</taxon>
        <taxon>Hyloidea</taxon>
        <taxon>Leptodactylidae</taxon>
        <taxon>Leiuperinae</taxon>
        <taxon>Engystomops</taxon>
    </lineage>
</organism>
<dbReference type="InterPro" id="IPR006578">
    <property type="entry name" value="MADF-dom"/>
</dbReference>
<evidence type="ECO:0000259" key="1">
    <source>
        <dbReference type="Pfam" id="PF10545"/>
    </source>
</evidence>
<sequence length="126" mass="13728">MYYRRMDLDVAAMISEVEARPALWDKSCKAYTDRHRRNTAWSQICKALYPDWSRLTQSQQGVIGEYTAVDTPLGNVVSVACQRGHILLTSPPCMAVKSSVTVGGLATALTLTTQVLTPAVPGLGTK</sequence>
<evidence type="ECO:0000313" key="2">
    <source>
        <dbReference type="EMBL" id="KAG8536227.1"/>
    </source>
</evidence>
<dbReference type="EMBL" id="WNYA01047934">
    <property type="protein sequence ID" value="KAG8536227.1"/>
    <property type="molecule type" value="Genomic_DNA"/>
</dbReference>
<feature type="domain" description="MADF" evidence="1">
    <location>
        <begin position="14"/>
        <end position="49"/>
    </location>
</feature>
<protein>
    <recommendedName>
        <fullName evidence="1">MADF domain-containing protein</fullName>
    </recommendedName>
</protein>
<dbReference type="Pfam" id="PF10545">
    <property type="entry name" value="MADF_DNA_bdg"/>
    <property type="match status" value="1"/>
</dbReference>
<proteinExistence type="predicted"/>
<accession>A0AAV6YGK7</accession>
<name>A0AAV6YGK7_ENGPU</name>
<comment type="caution">
    <text evidence="2">The sequence shown here is derived from an EMBL/GenBank/DDBJ whole genome shotgun (WGS) entry which is preliminary data.</text>
</comment>
<dbReference type="Proteomes" id="UP000824782">
    <property type="component" value="Unassembled WGS sequence"/>
</dbReference>
<evidence type="ECO:0000313" key="3">
    <source>
        <dbReference type="Proteomes" id="UP000824782"/>
    </source>
</evidence>
<dbReference type="AlphaFoldDB" id="A0AAV6YGK7"/>
<keyword evidence="3" id="KW-1185">Reference proteome</keyword>
<gene>
    <name evidence="2" type="ORF">GDO81_026853</name>
</gene>
<reference evidence="2" key="1">
    <citation type="thesis" date="2020" institute="ProQuest LLC" country="789 East Eisenhower Parkway, Ann Arbor, MI, USA">
        <title>Comparative Genomics and Chromosome Evolution.</title>
        <authorList>
            <person name="Mudd A.B."/>
        </authorList>
    </citation>
    <scope>NUCLEOTIDE SEQUENCE</scope>
    <source>
        <strain evidence="2">237g6f4</strain>
        <tissue evidence="2">Blood</tissue>
    </source>
</reference>